<evidence type="ECO:0000313" key="5">
    <source>
        <dbReference type="Proteomes" id="UP000261620"/>
    </source>
</evidence>
<evidence type="ECO:0000313" key="4">
    <source>
        <dbReference type="Ensembl" id="ENSMMOP00000019437.1"/>
    </source>
</evidence>
<dbReference type="AlphaFoldDB" id="A0A3Q4BIA0"/>
<feature type="domain" description="PH" evidence="3">
    <location>
        <begin position="2"/>
        <end position="108"/>
    </location>
</feature>
<evidence type="ECO:0000256" key="1">
    <source>
        <dbReference type="ARBA" id="ARBA00004370"/>
    </source>
</evidence>
<reference evidence="4" key="2">
    <citation type="submission" date="2025-09" db="UniProtKB">
        <authorList>
            <consortium name="Ensembl"/>
        </authorList>
    </citation>
    <scope>IDENTIFICATION</scope>
</reference>
<sequence length="179" mass="20551">MALLKSGWLWRQASVLRRWKLNWCDLWVDGSLCFYKTDSRRELEHRVSLKTACVDILSGLECGDVTPPENSPRENRVVVLLRDGSMLNLCANSEDESAWKLTLLETRRNPVFTYDPYDDSYHAIPLSSYRTVYITPPHQVIVRRDPFDGVMENVAVGLVAGMVAGTAIRSFLWMPFFFC</sequence>
<dbReference type="STRING" id="94237.ENSMMOP00000019437"/>
<dbReference type="PANTHER" id="PTHR14309:SF7">
    <property type="entry name" value="PLECKSTRIN HOMOLOGY DOMAIN-CONTAINING FAMILY B MEMBER 1"/>
    <property type="match status" value="1"/>
</dbReference>
<evidence type="ECO:0000256" key="2">
    <source>
        <dbReference type="ARBA" id="ARBA00023136"/>
    </source>
</evidence>
<dbReference type="InterPro" id="IPR039680">
    <property type="entry name" value="PLEKHB1/2"/>
</dbReference>
<dbReference type="SUPFAM" id="SSF50729">
    <property type="entry name" value="PH domain-like"/>
    <property type="match status" value="1"/>
</dbReference>
<evidence type="ECO:0000259" key="3">
    <source>
        <dbReference type="PROSITE" id="PS50003"/>
    </source>
</evidence>
<dbReference type="InterPro" id="IPR011993">
    <property type="entry name" value="PH-like_dom_sf"/>
</dbReference>
<dbReference type="InterPro" id="IPR001849">
    <property type="entry name" value="PH_domain"/>
</dbReference>
<dbReference type="FunFam" id="2.30.29.30:FF:000073">
    <property type="entry name" value="Pleckstrin homology domain-containing family B member 2"/>
    <property type="match status" value="1"/>
</dbReference>
<proteinExistence type="predicted"/>
<dbReference type="PROSITE" id="PS50003">
    <property type="entry name" value="PH_DOMAIN"/>
    <property type="match status" value="1"/>
</dbReference>
<dbReference type="Ensembl" id="ENSMMOT00000019763.1">
    <property type="protein sequence ID" value="ENSMMOP00000019437.1"/>
    <property type="gene ID" value="ENSMMOG00000014739.1"/>
</dbReference>
<dbReference type="GO" id="GO:0016020">
    <property type="term" value="C:membrane"/>
    <property type="evidence" value="ECO:0007669"/>
    <property type="project" value="UniProtKB-SubCell"/>
</dbReference>
<keyword evidence="5" id="KW-1185">Reference proteome</keyword>
<keyword evidence="2" id="KW-0472">Membrane</keyword>
<organism evidence="4 5">
    <name type="scientific">Mola mola</name>
    <name type="common">Ocean sunfish</name>
    <name type="synonym">Tetraodon mola</name>
    <dbReference type="NCBI Taxonomy" id="94237"/>
    <lineage>
        <taxon>Eukaryota</taxon>
        <taxon>Metazoa</taxon>
        <taxon>Chordata</taxon>
        <taxon>Craniata</taxon>
        <taxon>Vertebrata</taxon>
        <taxon>Euteleostomi</taxon>
        <taxon>Actinopterygii</taxon>
        <taxon>Neopterygii</taxon>
        <taxon>Teleostei</taxon>
        <taxon>Neoteleostei</taxon>
        <taxon>Acanthomorphata</taxon>
        <taxon>Eupercaria</taxon>
        <taxon>Tetraodontiformes</taxon>
        <taxon>Molidae</taxon>
        <taxon>Mola</taxon>
    </lineage>
</organism>
<dbReference type="Gene3D" id="2.30.29.30">
    <property type="entry name" value="Pleckstrin-homology domain (PH domain)/Phosphotyrosine-binding domain (PTB)"/>
    <property type="match status" value="1"/>
</dbReference>
<dbReference type="OMA" id="HFNVRDV"/>
<name>A0A3Q4BIA0_MOLML</name>
<dbReference type="PANTHER" id="PTHR14309">
    <property type="entry name" value="EXPRESSED PROTEIN"/>
    <property type="match status" value="1"/>
</dbReference>
<dbReference type="Proteomes" id="UP000261620">
    <property type="component" value="Unplaced"/>
</dbReference>
<dbReference type="GO" id="GO:0045595">
    <property type="term" value="P:regulation of cell differentiation"/>
    <property type="evidence" value="ECO:0007669"/>
    <property type="project" value="TreeGrafter"/>
</dbReference>
<protein>
    <recommendedName>
        <fullName evidence="3">PH domain-containing protein</fullName>
    </recommendedName>
</protein>
<reference evidence="4" key="1">
    <citation type="submission" date="2025-08" db="UniProtKB">
        <authorList>
            <consortium name="Ensembl"/>
        </authorList>
    </citation>
    <scope>IDENTIFICATION</scope>
</reference>
<dbReference type="CDD" id="cd13265">
    <property type="entry name" value="PH_evt"/>
    <property type="match status" value="1"/>
</dbReference>
<comment type="subcellular location">
    <subcellularLocation>
        <location evidence="1">Membrane</location>
    </subcellularLocation>
</comment>
<accession>A0A3Q4BIA0</accession>